<proteinExistence type="predicted"/>
<dbReference type="OrthoDB" id="5420711at2759"/>
<feature type="region of interest" description="Disordered" evidence="1">
    <location>
        <begin position="374"/>
        <end position="394"/>
    </location>
</feature>
<protein>
    <submittedName>
        <fullName evidence="2">Uncharacterized protein</fullName>
    </submittedName>
</protein>
<feature type="compositionally biased region" description="Acidic residues" evidence="1">
    <location>
        <begin position="380"/>
        <end position="389"/>
    </location>
</feature>
<dbReference type="PANTHER" id="PTHR42085:SF2">
    <property type="entry name" value="F-BOX DOMAIN-CONTAINING PROTEIN"/>
    <property type="match status" value="1"/>
</dbReference>
<name>A0A6A6RFX3_9PEZI</name>
<dbReference type="Proteomes" id="UP000799750">
    <property type="component" value="Unassembled WGS sequence"/>
</dbReference>
<accession>A0A6A6RFX3</accession>
<feature type="region of interest" description="Disordered" evidence="1">
    <location>
        <begin position="416"/>
        <end position="446"/>
    </location>
</feature>
<reference evidence="2" key="1">
    <citation type="journal article" date="2020" name="Stud. Mycol.">
        <title>101 Dothideomycetes genomes: a test case for predicting lifestyles and emergence of pathogens.</title>
        <authorList>
            <person name="Haridas S."/>
            <person name="Albert R."/>
            <person name="Binder M."/>
            <person name="Bloem J."/>
            <person name="Labutti K."/>
            <person name="Salamov A."/>
            <person name="Andreopoulos B."/>
            <person name="Baker S."/>
            <person name="Barry K."/>
            <person name="Bills G."/>
            <person name="Bluhm B."/>
            <person name="Cannon C."/>
            <person name="Castanera R."/>
            <person name="Culley D."/>
            <person name="Daum C."/>
            <person name="Ezra D."/>
            <person name="Gonzalez J."/>
            <person name="Henrissat B."/>
            <person name="Kuo A."/>
            <person name="Liang C."/>
            <person name="Lipzen A."/>
            <person name="Lutzoni F."/>
            <person name="Magnuson J."/>
            <person name="Mondo S."/>
            <person name="Nolan M."/>
            <person name="Ohm R."/>
            <person name="Pangilinan J."/>
            <person name="Park H.-J."/>
            <person name="Ramirez L."/>
            <person name="Alfaro M."/>
            <person name="Sun H."/>
            <person name="Tritt A."/>
            <person name="Yoshinaga Y."/>
            <person name="Zwiers L.-H."/>
            <person name="Turgeon B."/>
            <person name="Goodwin S."/>
            <person name="Spatafora J."/>
            <person name="Crous P."/>
            <person name="Grigoriev I."/>
        </authorList>
    </citation>
    <scope>NUCLEOTIDE SEQUENCE</scope>
    <source>
        <strain evidence="2">CBS 269.34</strain>
    </source>
</reference>
<feature type="compositionally biased region" description="Low complexity" evidence="1">
    <location>
        <begin position="432"/>
        <end position="441"/>
    </location>
</feature>
<organism evidence="2 3">
    <name type="scientific">Lophium mytilinum</name>
    <dbReference type="NCBI Taxonomy" id="390894"/>
    <lineage>
        <taxon>Eukaryota</taxon>
        <taxon>Fungi</taxon>
        <taxon>Dikarya</taxon>
        <taxon>Ascomycota</taxon>
        <taxon>Pezizomycotina</taxon>
        <taxon>Dothideomycetes</taxon>
        <taxon>Pleosporomycetidae</taxon>
        <taxon>Mytilinidiales</taxon>
        <taxon>Mytilinidiaceae</taxon>
        <taxon>Lophium</taxon>
    </lineage>
</organism>
<feature type="compositionally biased region" description="Acidic residues" evidence="1">
    <location>
        <begin position="421"/>
        <end position="431"/>
    </location>
</feature>
<dbReference type="PANTHER" id="PTHR42085">
    <property type="entry name" value="F-BOX DOMAIN-CONTAINING PROTEIN"/>
    <property type="match status" value="1"/>
</dbReference>
<sequence length="500" mass="55194">MSATFRLLDLPRELRDRVYYFALVQDKVTIEPLEVRSRRDVASFSPSEQPRYSFNERLAFMAPLPLSAPVAPLAFVNPLAFVTPPQPHPHLPLPQGLGLPGSRLRSIRHTEERAEAPSTDKDRNGTKWDEWHLGKHKIFTYSYKHGLREGHNGQLEQSPAPSVNILLASRQLYEEAAEVLYAKNIFSFTQPYPEGCSSKVAASWLADRPTTALVRLRAVELSVTRYNRLSPSLPNDEWFKLCRTLGSELKLRHLGLNLVGTPAFSSPEQMRTFRPKAPGHLADDWVPILLDRVRGLESLTIQLWVSHLAATSKIVEFLGELRAGLLKGGAKLSSKGIVIGKGCEGWQLAGCTESADGHSVFGTREAETKLVAHAGSSNEQPEDMDEDADAASNAATDGHSVFESMEVETNLVAHAGSSNEQSEDMDEDDDAASNAATAGGSEDLREPHVKITHDAFGVAVDMECIYGLSKDDAPYMENNYIERDDLEEIMQYVNDMVGAT</sequence>
<dbReference type="EMBL" id="MU004181">
    <property type="protein sequence ID" value="KAF2503306.1"/>
    <property type="molecule type" value="Genomic_DNA"/>
</dbReference>
<evidence type="ECO:0000313" key="2">
    <source>
        <dbReference type="EMBL" id="KAF2503306.1"/>
    </source>
</evidence>
<evidence type="ECO:0000256" key="1">
    <source>
        <dbReference type="SAM" id="MobiDB-lite"/>
    </source>
</evidence>
<evidence type="ECO:0000313" key="3">
    <source>
        <dbReference type="Proteomes" id="UP000799750"/>
    </source>
</evidence>
<gene>
    <name evidence="2" type="ORF">BU16DRAFT_533551</name>
</gene>
<dbReference type="AlphaFoldDB" id="A0A6A6RFX3"/>
<dbReference type="InterPro" id="IPR038883">
    <property type="entry name" value="AN11006-like"/>
</dbReference>
<keyword evidence="3" id="KW-1185">Reference proteome</keyword>